<name>A0ABT8TBH6_9BACT</name>
<evidence type="ECO:0000313" key="3">
    <source>
        <dbReference type="EMBL" id="MDO2409601.1"/>
    </source>
</evidence>
<gene>
    <name evidence="3" type="ORF">Q2362_05745</name>
</gene>
<dbReference type="Gene3D" id="3.40.1550.10">
    <property type="entry name" value="CheC-like"/>
    <property type="match status" value="1"/>
</dbReference>
<dbReference type="InterPro" id="IPR028051">
    <property type="entry name" value="CheX-like_dom"/>
</dbReference>
<accession>A0ABT8TBH6</accession>
<evidence type="ECO:0000313" key="4">
    <source>
        <dbReference type="Proteomes" id="UP001171111"/>
    </source>
</evidence>
<organism evidence="3 4">
    <name type="scientific">Campylobacter magnus</name>
    <dbReference type="NCBI Taxonomy" id="3026462"/>
    <lineage>
        <taxon>Bacteria</taxon>
        <taxon>Pseudomonadati</taxon>
        <taxon>Campylobacterota</taxon>
        <taxon>Epsilonproteobacteria</taxon>
        <taxon>Campylobacterales</taxon>
        <taxon>Campylobacteraceae</taxon>
        <taxon>Campylobacter</taxon>
    </lineage>
</organism>
<dbReference type="SUPFAM" id="SSF103039">
    <property type="entry name" value="CheC-like"/>
    <property type="match status" value="1"/>
</dbReference>
<dbReference type="InterPro" id="IPR028976">
    <property type="entry name" value="CheC-like_sf"/>
</dbReference>
<reference evidence="3 4" key="1">
    <citation type="submission" date="2023-06" db="EMBL/GenBank/DDBJ databases">
        <title>Campylobacter magnum sp. nov., isolated from cecal contents of domestic pigs (Sus scrofa domesticus).</title>
        <authorList>
            <person name="Papic B."/>
            <person name="Gruntar I."/>
        </authorList>
    </citation>
    <scope>NUCLEOTIDE SEQUENCE [LARGE SCALE GENOMIC DNA]</scope>
    <source>
        <strain evidence="4">34484-21</strain>
    </source>
</reference>
<dbReference type="RefSeq" id="WP_273930167.1">
    <property type="nucleotide sequence ID" value="NZ_JAQSLJ010000001.1"/>
</dbReference>
<evidence type="ECO:0000256" key="1">
    <source>
        <dbReference type="ARBA" id="ARBA00022500"/>
    </source>
</evidence>
<feature type="domain" description="Chemotaxis phosphatase CheX-like" evidence="2">
    <location>
        <begin position="46"/>
        <end position="114"/>
    </location>
</feature>
<sequence length="149" mass="16980">MQISTAINESVLHICDVLDTKVDFADSIEGEIYGSSIPVYEKTEEGEKEIQFFLYFKKEVLKDAADKLLQSSYTEDDLDDLSRELANQIIGYAKNLLNNASAHNPYSLGVPEFLGVVEHFHIEFIESKIYKINGNVLKIGYRIAWQKKN</sequence>
<keyword evidence="1" id="KW-0145">Chemotaxis</keyword>
<dbReference type="Pfam" id="PF13690">
    <property type="entry name" value="CheX"/>
    <property type="match status" value="1"/>
</dbReference>
<keyword evidence="3" id="KW-0540">Nuclease</keyword>
<protein>
    <submittedName>
        <fullName evidence="3">Restriction endonuclease</fullName>
    </submittedName>
</protein>
<dbReference type="EMBL" id="JAULJQ010000006">
    <property type="protein sequence ID" value="MDO2409601.1"/>
    <property type="molecule type" value="Genomic_DNA"/>
</dbReference>
<keyword evidence="4" id="KW-1185">Reference proteome</keyword>
<keyword evidence="3" id="KW-0255">Endonuclease</keyword>
<evidence type="ECO:0000259" key="2">
    <source>
        <dbReference type="Pfam" id="PF13690"/>
    </source>
</evidence>
<dbReference type="GO" id="GO:0004519">
    <property type="term" value="F:endonuclease activity"/>
    <property type="evidence" value="ECO:0007669"/>
    <property type="project" value="UniProtKB-KW"/>
</dbReference>
<comment type="caution">
    <text evidence="3">The sequence shown here is derived from an EMBL/GenBank/DDBJ whole genome shotgun (WGS) entry which is preliminary data.</text>
</comment>
<keyword evidence="3" id="KW-0378">Hydrolase</keyword>
<dbReference type="Proteomes" id="UP001171111">
    <property type="component" value="Unassembled WGS sequence"/>
</dbReference>
<proteinExistence type="predicted"/>